<dbReference type="KEGG" id="sshi:J5U23_01376"/>
<dbReference type="Proteomes" id="UP000694018">
    <property type="component" value="Chromosome"/>
</dbReference>
<accession>A0A8F5BNG2</accession>
<sequence>MVVRWFLGEWKSKSEIHRRAKKFGEKSVQFSRSSPRSWSGS</sequence>
<evidence type="ECO:0000313" key="1">
    <source>
        <dbReference type="EMBL" id="QXJ28507.1"/>
    </source>
</evidence>
<protein>
    <submittedName>
        <fullName evidence="1">Uncharacterized protein</fullName>
    </submittedName>
</protein>
<dbReference type="AlphaFoldDB" id="A0A8F5BNG2"/>
<evidence type="ECO:0000313" key="2">
    <source>
        <dbReference type="Proteomes" id="UP000694018"/>
    </source>
</evidence>
<dbReference type="EMBL" id="CP077717">
    <property type="protein sequence ID" value="QXJ28507.1"/>
    <property type="molecule type" value="Genomic_DNA"/>
</dbReference>
<proteinExistence type="predicted"/>
<organism evidence="1 2">
    <name type="scientific">Saccharolobus shibatae (strain ATCC 51178 / DSM 5389 / JCM 8931 / NBRC 15437 / B12)</name>
    <name type="common">Sulfolobus shibatae</name>
    <dbReference type="NCBI Taxonomy" id="523848"/>
    <lineage>
        <taxon>Archaea</taxon>
        <taxon>Thermoproteota</taxon>
        <taxon>Thermoprotei</taxon>
        <taxon>Sulfolobales</taxon>
        <taxon>Sulfolobaceae</taxon>
        <taxon>Saccharolobus</taxon>
    </lineage>
</organism>
<reference evidence="1" key="1">
    <citation type="journal article" date="2021" name="Environ. Microbiol.">
        <title>New insights into the diversity and evolution of the archaeal mobilome from three complete genomes of Saccharolobus shibatae.</title>
        <authorList>
            <person name="Medvedeva S."/>
            <person name="Brandt D."/>
            <person name="Cvirkaite-Krupovic V."/>
            <person name="Liu Y."/>
            <person name="Severinov K."/>
            <person name="Ishino S."/>
            <person name="Ishino Y."/>
            <person name="Prangishvili D."/>
            <person name="Kalinowski J."/>
            <person name="Krupovic M."/>
        </authorList>
    </citation>
    <scope>NUCLEOTIDE SEQUENCE</scope>
    <source>
        <strain evidence="1">B12</strain>
    </source>
</reference>
<gene>
    <name evidence="1" type="ORF">J5U23_01376</name>
</gene>
<name>A0A8F5BNG2_SACSH</name>